<accession>A0A1S1MTN0</accession>
<proteinExistence type="predicted"/>
<dbReference type="Proteomes" id="UP000179786">
    <property type="component" value="Unassembled WGS sequence"/>
</dbReference>
<keyword evidence="1" id="KW-0812">Transmembrane</keyword>
<name>A0A1S1MTN0_9GAMM</name>
<feature type="transmembrane region" description="Helical" evidence="1">
    <location>
        <begin position="47"/>
        <end position="70"/>
    </location>
</feature>
<evidence type="ECO:0000313" key="2">
    <source>
        <dbReference type="EMBL" id="OHU89837.1"/>
    </source>
</evidence>
<dbReference type="AlphaFoldDB" id="A0A1S1MTN0"/>
<keyword evidence="1" id="KW-1133">Transmembrane helix</keyword>
<comment type="caution">
    <text evidence="2">The sequence shown here is derived from an EMBL/GenBank/DDBJ whole genome shotgun (WGS) entry which is preliminary data.</text>
</comment>
<evidence type="ECO:0000256" key="1">
    <source>
        <dbReference type="SAM" id="Phobius"/>
    </source>
</evidence>
<evidence type="ECO:0000313" key="3">
    <source>
        <dbReference type="Proteomes" id="UP000179786"/>
    </source>
</evidence>
<reference evidence="2 3" key="1">
    <citation type="submission" date="2016-09" db="EMBL/GenBank/DDBJ databases">
        <title>Pseudoalteromonas amylolytica sp. nov., isolated from the surface seawater.</title>
        <authorList>
            <person name="Wu Y.-H."/>
            <person name="Cheng H."/>
            <person name="Jin X.-B."/>
            <person name="Wang C.-S."/>
            <person name="Xu X.-W."/>
        </authorList>
    </citation>
    <scope>NUCLEOTIDE SEQUENCE [LARGE SCALE GENOMIC DNA]</scope>
    <source>
        <strain evidence="2 3">JW1</strain>
    </source>
</reference>
<dbReference type="EMBL" id="MKJU01000028">
    <property type="protein sequence ID" value="OHU89837.1"/>
    <property type="molecule type" value="Genomic_DNA"/>
</dbReference>
<dbReference type="STRING" id="1859457.BET10_17145"/>
<gene>
    <name evidence="2" type="ORF">BET10_17145</name>
</gene>
<keyword evidence="3" id="KW-1185">Reference proteome</keyword>
<keyword evidence="1" id="KW-0472">Membrane</keyword>
<feature type="transmembrane region" description="Helical" evidence="1">
    <location>
        <begin position="12"/>
        <end position="35"/>
    </location>
</feature>
<dbReference type="RefSeq" id="WP_070986464.1">
    <property type="nucleotide sequence ID" value="NZ_MKJU01000028.1"/>
</dbReference>
<organism evidence="2 3">
    <name type="scientific">Pseudoalteromonas amylolytica</name>
    <dbReference type="NCBI Taxonomy" id="1859457"/>
    <lineage>
        <taxon>Bacteria</taxon>
        <taxon>Pseudomonadati</taxon>
        <taxon>Pseudomonadota</taxon>
        <taxon>Gammaproteobacteria</taxon>
        <taxon>Alteromonadales</taxon>
        <taxon>Pseudoalteromonadaceae</taxon>
        <taxon>Pseudoalteromonas</taxon>
    </lineage>
</organism>
<sequence>MDINIFQMAREGEITAFALVAIVGPLIVIPIQLLIAKLKGFRLMPAVISGCIPMINQLTLLGYILMAIFYRKPSKKESAE</sequence>
<dbReference type="OrthoDB" id="6313101at2"/>
<protein>
    <submittedName>
        <fullName evidence="2">Uncharacterized protein</fullName>
    </submittedName>
</protein>